<dbReference type="SUPFAM" id="SSF81585">
    <property type="entry name" value="PsbU/PolX domain-like"/>
    <property type="match status" value="1"/>
</dbReference>
<protein>
    <recommendedName>
        <fullName evidence="3">Helix-hairpin-helix domain-containing protein</fullName>
    </recommendedName>
</protein>
<gene>
    <name evidence="1" type="ORF">C6P64_11685</name>
</gene>
<evidence type="ECO:0000313" key="1">
    <source>
        <dbReference type="EMBL" id="PRD64926.1"/>
    </source>
</evidence>
<accession>A0A2S9K378</accession>
<proteinExistence type="predicted"/>
<dbReference type="Pfam" id="PF12836">
    <property type="entry name" value="HHH_3"/>
    <property type="match status" value="1"/>
</dbReference>
<dbReference type="EMBL" id="PVLQ01000040">
    <property type="protein sequence ID" value="PRD64926.1"/>
    <property type="molecule type" value="Genomic_DNA"/>
</dbReference>
<reference evidence="1 2" key="1">
    <citation type="submission" date="2018-03" db="EMBL/GenBank/DDBJ databases">
        <title>Comparative genomics illustrates the genes involved in a hyperalkaliphilic mechanisms of Serpentinomonas isolated from highly-alkaline calcium-rich serpentinized springs.</title>
        <authorList>
            <person name="Suzuki S."/>
            <person name="Ishii S."/>
            <person name="Walworth N."/>
            <person name="Bird L."/>
            <person name="Kuenen J.G."/>
            <person name="Nealson K.H."/>
        </authorList>
    </citation>
    <scope>NUCLEOTIDE SEQUENCE [LARGE SCALE GENOMIC DNA]</scope>
    <source>
        <strain evidence="1 2">P1</strain>
    </source>
</reference>
<name>A0A2S9K378_9BURK</name>
<evidence type="ECO:0000313" key="2">
    <source>
        <dbReference type="Proteomes" id="UP000238589"/>
    </source>
</evidence>
<dbReference type="AlphaFoldDB" id="A0A2S9K378"/>
<dbReference type="Gene3D" id="1.10.150.320">
    <property type="entry name" value="Photosystem II 12 kDa extrinsic protein"/>
    <property type="match status" value="1"/>
</dbReference>
<sequence>MEQDPALPHWRPTRFAGEPQLRFETDSVELRAWLDCQPGSINRNDTGSRGMALQLWADESLLLAEWPLGALLPDSRRLASVGGRVALAQPAGQAGRRLALRLVSGQQGAWDRLHDCKRLLRPYRFLQPGLTGALQVSIDAGRLELAIDGIVNPRPAGELSGTLALELWALQLPYDGGSFQGQPLGSVTLGCLGGQQQWSDLRPSWHWPAAAPAAKPKGQLTLMLREWTPAAYVTRDWRALDWPRQPGSQSLSLNHATTARLRSLPGVSDKLARQLVASRPYHSLEQLRRVRGMDERLYARLRDRLVL</sequence>
<organism evidence="1 2">
    <name type="scientific">Malikia granosa</name>
    <dbReference type="NCBI Taxonomy" id="263067"/>
    <lineage>
        <taxon>Bacteria</taxon>
        <taxon>Pseudomonadati</taxon>
        <taxon>Pseudomonadota</taxon>
        <taxon>Betaproteobacteria</taxon>
        <taxon>Burkholderiales</taxon>
        <taxon>Comamonadaceae</taxon>
        <taxon>Malikia</taxon>
    </lineage>
</organism>
<dbReference type="OrthoDB" id="9179253at2"/>
<dbReference type="RefSeq" id="WP_105748749.1">
    <property type="nucleotide sequence ID" value="NZ_PVLQ01000040.1"/>
</dbReference>
<comment type="caution">
    <text evidence="1">The sequence shown here is derived from an EMBL/GenBank/DDBJ whole genome shotgun (WGS) entry which is preliminary data.</text>
</comment>
<dbReference type="Proteomes" id="UP000238589">
    <property type="component" value="Unassembled WGS sequence"/>
</dbReference>
<keyword evidence="2" id="KW-1185">Reference proteome</keyword>
<evidence type="ECO:0008006" key="3">
    <source>
        <dbReference type="Google" id="ProtNLM"/>
    </source>
</evidence>